<dbReference type="Pfam" id="PF04434">
    <property type="entry name" value="SWIM"/>
    <property type="match status" value="1"/>
</dbReference>
<evidence type="ECO:0000256" key="5">
    <source>
        <dbReference type="SAM" id="MobiDB-lite"/>
    </source>
</evidence>
<reference evidence="7" key="1">
    <citation type="journal article" date="2023" name="Plant J.">
        <title>The genome of the king protea, Protea cynaroides.</title>
        <authorList>
            <person name="Chang J."/>
            <person name="Duong T.A."/>
            <person name="Schoeman C."/>
            <person name="Ma X."/>
            <person name="Roodt D."/>
            <person name="Barker N."/>
            <person name="Li Z."/>
            <person name="Van de Peer Y."/>
            <person name="Mizrachi E."/>
        </authorList>
    </citation>
    <scope>NUCLEOTIDE SEQUENCE</scope>
    <source>
        <tissue evidence="7">Young leaves</tissue>
    </source>
</reference>
<feature type="compositionally biased region" description="Low complexity" evidence="5">
    <location>
        <begin position="778"/>
        <end position="789"/>
    </location>
</feature>
<proteinExistence type="predicted"/>
<dbReference type="EMBL" id="JAMYWD010000005">
    <property type="protein sequence ID" value="KAJ4972255.1"/>
    <property type="molecule type" value="Genomic_DNA"/>
</dbReference>
<dbReference type="InterPro" id="IPR038765">
    <property type="entry name" value="Papain-like_cys_pep_sf"/>
</dbReference>
<feature type="domain" description="SWIM-type" evidence="6">
    <location>
        <begin position="579"/>
        <end position="615"/>
    </location>
</feature>
<dbReference type="SUPFAM" id="SSF54001">
    <property type="entry name" value="Cysteine proteinases"/>
    <property type="match status" value="1"/>
</dbReference>
<evidence type="ECO:0000313" key="7">
    <source>
        <dbReference type="EMBL" id="KAJ4972255.1"/>
    </source>
</evidence>
<name>A0A9Q0QUG8_9MAGN</name>
<dbReference type="InterPro" id="IPR004330">
    <property type="entry name" value="FAR1_DNA_bnd_dom"/>
</dbReference>
<evidence type="ECO:0000259" key="6">
    <source>
        <dbReference type="PROSITE" id="PS50966"/>
    </source>
</evidence>
<evidence type="ECO:0000256" key="4">
    <source>
        <dbReference type="PROSITE-ProRule" id="PRU00325"/>
    </source>
</evidence>
<feature type="compositionally biased region" description="Basic and acidic residues" evidence="5">
    <location>
        <begin position="726"/>
        <end position="736"/>
    </location>
</feature>
<evidence type="ECO:0000256" key="3">
    <source>
        <dbReference type="ARBA" id="ARBA00022833"/>
    </source>
</evidence>
<organism evidence="7 8">
    <name type="scientific">Protea cynaroides</name>
    <dbReference type="NCBI Taxonomy" id="273540"/>
    <lineage>
        <taxon>Eukaryota</taxon>
        <taxon>Viridiplantae</taxon>
        <taxon>Streptophyta</taxon>
        <taxon>Embryophyta</taxon>
        <taxon>Tracheophyta</taxon>
        <taxon>Spermatophyta</taxon>
        <taxon>Magnoliopsida</taxon>
        <taxon>Proteales</taxon>
        <taxon>Proteaceae</taxon>
        <taxon>Protea</taxon>
    </lineage>
</organism>
<dbReference type="GO" id="GO:0006508">
    <property type="term" value="P:proteolysis"/>
    <property type="evidence" value="ECO:0007669"/>
    <property type="project" value="InterPro"/>
</dbReference>
<dbReference type="GO" id="GO:0008234">
    <property type="term" value="F:cysteine-type peptidase activity"/>
    <property type="evidence" value="ECO:0007669"/>
    <property type="project" value="InterPro"/>
</dbReference>
<keyword evidence="1" id="KW-0479">Metal-binding</keyword>
<evidence type="ECO:0000256" key="1">
    <source>
        <dbReference type="ARBA" id="ARBA00022723"/>
    </source>
</evidence>
<keyword evidence="3" id="KW-0862">Zinc</keyword>
<dbReference type="PROSITE" id="PS50966">
    <property type="entry name" value="ZF_SWIM"/>
    <property type="match status" value="1"/>
</dbReference>
<evidence type="ECO:0000313" key="8">
    <source>
        <dbReference type="Proteomes" id="UP001141806"/>
    </source>
</evidence>
<sequence>MIFCWKSSTTLTASREGSVKLTILRKSTLTGWVSSMLTCKSCETLPEGAVTAVKNQGSCGSCRAPEGANFLATGKLVSLSEQQLVDCDHEYFSGLTMGDHDVGDTPSIGMKFDTEEEAYNYYNEYGRSMGFGIRREYCNWRKEVDNTKKVLTSRMFVCNKYGFRKPDKRDIHTITRRPETRTGCPARMGIHYIDNEGRYECYEFKEDHNHLLHLPATLHYMRSQRKVSSVNVRNYLQTKHQHDLAYGEAGSILKYFEHQTRTDPSFTFSIQLDSEEQMTNFFWADHRMRIDYAHFGDVVTFDTTFGTKKENRPFGVFSGFNHHRGGVIFGAALLYDETVESFKWLFEAFLEAHGQKMPITIFTDQHAAMVKAIPQVLTSTWHGLCLWHLMQNGIKHLGSLMKDGSSFLREFNACMFQYEVESEFEIAWKQLITKYETNEDSWLHRTYEVKEKWAKCFMKNILTLGIQSTQLKESINQDLKDCLSSRLDVVQFLKHFERVVMNKRENELRAEFDARNKLVMNLFPRNSIMKQAAEIYTPTLFAAFHDVYLEVSACYIKHRSESHDLREYVVAIQDEEVEFKVLYKPSESLIDCSCKKFDTFGILCCHALKILEHVEDKRFIPDAYILRRWTRKAKHIIVENNQGNQIEDDLHLDYTKRYTILCSKLVKLASQACNSAEGYLLVTKAATELCIKLQDLGIEDSFPTVPCEETSFINAEGRKGGRRHKSCLEKGREGKKPNRVSQASQSPSQAPHLAPSQAPQPLETYPSFTSFLRTPLDQSQSTSFSSQSSRTMVHYSQTDEGNSFRLKL</sequence>
<dbReference type="SMART" id="SM00575">
    <property type="entry name" value="ZnF_PMZ"/>
    <property type="match status" value="1"/>
</dbReference>
<keyword evidence="8" id="KW-1185">Reference proteome</keyword>
<dbReference type="PANTHER" id="PTHR47718:SF2">
    <property type="entry name" value="PROTEIN FAR1-RELATED SEQUENCE 5-LIKE"/>
    <property type="match status" value="1"/>
</dbReference>
<feature type="compositionally biased region" description="Low complexity" evidence="5">
    <location>
        <begin position="741"/>
        <end position="761"/>
    </location>
</feature>
<dbReference type="SMART" id="SM00645">
    <property type="entry name" value="Pept_C1"/>
    <property type="match status" value="1"/>
</dbReference>
<dbReference type="InterPro" id="IPR006564">
    <property type="entry name" value="Znf_PMZ"/>
</dbReference>
<comment type="caution">
    <text evidence="7">The sequence shown here is derived from an EMBL/GenBank/DDBJ whole genome shotgun (WGS) entry which is preliminary data.</text>
</comment>
<dbReference type="Pfam" id="PF03101">
    <property type="entry name" value="FAR1"/>
    <property type="match status" value="1"/>
</dbReference>
<dbReference type="PANTHER" id="PTHR47718">
    <property type="entry name" value="OS01G0519700 PROTEIN"/>
    <property type="match status" value="1"/>
</dbReference>
<dbReference type="InterPro" id="IPR007527">
    <property type="entry name" value="Znf_SWIM"/>
</dbReference>
<feature type="compositionally biased region" description="Polar residues" evidence="5">
    <location>
        <begin position="790"/>
        <end position="801"/>
    </location>
</feature>
<dbReference type="InterPro" id="IPR000668">
    <property type="entry name" value="Peptidase_C1A_C"/>
</dbReference>
<dbReference type="OrthoDB" id="1894539at2759"/>
<keyword evidence="2 4" id="KW-0863">Zinc-finger</keyword>
<protein>
    <recommendedName>
        <fullName evidence="6">SWIM-type domain-containing protein</fullName>
    </recommendedName>
</protein>
<dbReference type="GO" id="GO:0008270">
    <property type="term" value="F:zinc ion binding"/>
    <property type="evidence" value="ECO:0007669"/>
    <property type="project" value="UniProtKB-KW"/>
</dbReference>
<dbReference type="AlphaFoldDB" id="A0A9Q0QUG8"/>
<dbReference type="Proteomes" id="UP001141806">
    <property type="component" value="Unassembled WGS sequence"/>
</dbReference>
<dbReference type="InterPro" id="IPR018289">
    <property type="entry name" value="MULE_transposase_dom"/>
</dbReference>
<evidence type="ECO:0000256" key="2">
    <source>
        <dbReference type="ARBA" id="ARBA00022771"/>
    </source>
</evidence>
<dbReference type="Pfam" id="PF10551">
    <property type="entry name" value="MULE"/>
    <property type="match status" value="1"/>
</dbReference>
<accession>A0A9Q0QUG8</accession>
<feature type="region of interest" description="Disordered" evidence="5">
    <location>
        <begin position="722"/>
        <end position="808"/>
    </location>
</feature>
<dbReference type="Gene3D" id="3.90.70.10">
    <property type="entry name" value="Cysteine proteinases"/>
    <property type="match status" value="1"/>
</dbReference>
<gene>
    <name evidence="7" type="ORF">NE237_005354</name>
</gene>